<evidence type="ECO:0000259" key="3">
    <source>
        <dbReference type="PROSITE" id="PS50158"/>
    </source>
</evidence>
<dbReference type="Proteomes" id="UP000750711">
    <property type="component" value="Unassembled WGS sequence"/>
</dbReference>
<keyword evidence="1" id="KW-0862">Zinc</keyword>
<evidence type="ECO:0000256" key="2">
    <source>
        <dbReference type="SAM" id="MobiDB-lite"/>
    </source>
</evidence>
<feature type="domain" description="CCHC-type" evidence="3">
    <location>
        <begin position="297"/>
        <end position="313"/>
    </location>
</feature>
<feature type="region of interest" description="Disordered" evidence="2">
    <location>
        <begin position="103"/>
        <end position="132"/>
    </location>
</feature>
<evidence type="ECO:0000313" key="5">
    <source>
        <dbReference type="Proteomes" id="UP000750711"/>
    </source>
</evidence>
<comment type="caution">
    <text evidence="4">The sequence shown here is derived from an EMBL/GenBank/DDBJ whole genome shotgun (WGS) entry which is preliminary data.</text>
</comment>
<dbReference type="Gene3D" id="4.10.60.10">
    <property type="entry name" value="Zinc finger, CCHC-type"/>
    <property type="match status" value="1"/>
</dbReference>
<feature type="region of interest" description="Disordered" evidence="2">
    <location>
        <begin position="1"/>
        <end position="54"/>
    </location>
</feature>
<sequence>MNRSMAKDATKKTHEHEPELEIPDEYEETRQRPEGRPSRRETLCRKAEQEDGPVPTRAEFQEMLKDPDALYEDIIELIEKSRDFRAHRDNYREQLIEVKQTMQCSETVSGTPALPEGQRSTKLPDPPLFNGSTKDGVTYNNWLVQVENKFCGNADAYPTEDLKIIYHAYETLNELYEHLEELYGNPNKEQNARQAFKDLTMKKGQMFQEFYTLFLRHVADGNISSRDLRDELNDKLLWKFQEIRTYLEKRDRTARKPEDARKAAGGQTHPLRPSKVTESKGVLQAAHRQPASTMELKCYNCFESGHIACNCPKPKTEKTKQILATKLAEVSARTQSEQESENEVL</sequence>
<organism evidence="4 5">
    <name type="scientific">Trichoglossum hirsutum</name>
    <dbReference type="NCBI Taxonomy" id="265104"/>
    <lineage>
        <taxon>Eukaryota</taxon>
        <taxon>Fungi</taxon>
        <taxon>Dikarya</taxon>
        <taxon>Ascomycota</taxon>
        <taxon>Pezizomycotina</taxon>
        <taxon>Geoglossomycetes</taxon>
        <taxon>Geoglossales</taxon>
        <taxon>Geoglossaceae</taxon>
        <taxon>Trichoglossum</taxon>
    </lineage>
</organism>
<protein>
    <recommendedName>
        <fullName evidence="3">CCHC-type domain-containing protein</fullName>
    </recommendedName>
</protein>
<keyword evidence="1" id="KW-0863">Zinc-finger</keyword>
<feature type="region of interest" description="Disordered" evidence="2">
    <location>
        <begin position="250"/>
        <end position="281"/>
    </location>
</feature>
<dbReference type="InterPro" id="IPR001878">
    <property type="entry name" value="Znf_CCHC"/>
</dbReference>
<feature type="compositionally biased region" description="Basic and acidic residues" evidence="2">
    <location>
        <begin position="250"/>
        <end position="262"/>
    </location>
</feature>
<dbReference type="InterPro" id="IPR036875">
    <property type="entry name" value="Znf_CCHC_sf"/>
</dbReference>
<dbReference type="GO" id="GO:0008270">
    <property type="term" value="F:zinc ion binding"/>
    <property type="evidence" value="ECO:0007669"/>
    <property type="project" value="UniProtKB-KW"/>
</dbReference>
<reference evidence="4" key="1">
    <citation type="submission" date="2021-03" db="EMBL/GenBank/DDBJ databases">
        <title>Comparative genomics and phylogenomic investigation of the class Geoglossomycetes provide insights into ecological specialization and systematics.</title>
        <authorList>
            <person name="Melie T."/>
            <person name="Pirro S."/>
            <person name="Miller A.N."/>
            <person name="Quandt A."/>
        </authorList>
    </citation>
    <scope>NUCLEOTIDE SEQUENCE</scope>
    <source>
        <strain evidence="4">CAQ_001_2017</strain>
    </source>
</reference>
<feature type="compositionally biased region" description="Basic and acidic residues" evidence="2">
    <location>
        <begin position="1"/>
        <end position="19"/>
    </location>
</feature>
<dbReference type="SUPFAM" id="SSF57756">
    <property type="entry name" value="Retrovirus zinc finger-like domains"/>
    <property type="match status" value="1"/>
</dbReference>
<keyword evidence="1" id="KW-0479">Metal-binding</keyword>
<evidence type="ECO:0000256" key="1">
    <source>
        <dbReference type="PROSITE-ProRule" id="PRU00047"/>
    </source>
</evidence>
<accession>A0A9P8L3U6</accession>
<dbReference type="AlphaFoldDB" id="A0A9P8L3U6"/>
<proteinExistence type="predicted"/>
<gene>
    <name evidence="4" type="ORF">GP486_006287</name>
</gene>
<dbReference type="EMBL" id="JAGHQM010001370">
    <property type="protein sequence ID" value="KAH0555767.1"/>
    <property type="molecule type" value="Genomic_DNA"/>
</dbReference>
<feature type="compositionally biased region" description="Basic and acidic residues" evidence="2">
    <location>
        <begin position="28"/>
        <end position="49"/>
    </location>
</feature>
<evidence type="ECO:0000313" key="4">
    <source>
        <dbReference type="EMBL" id="KAH0555767.1"/>
    </source>
</evidence>
<dbReference type="GO" id="GO:0003676">
    <property type="term" value="F:nucleic acid binding"/>
    <property type="evidence" value="ECO:0007669"/>
    <property type="project" value="InterPro"/>
</dbReference>
<name>A0A9P8L3U6_9PEZI</name>
<dbReference type="PROSITE" id="PS50158">
    <property type="entry name" value="ZF_CCHC"/>
    <property type="match status" value="1"/>
</dbReference>
<keyword evidence="5" id="KW-1185">Reference proteome</keyword>